<reference evidence="2" key="1">
    <citation type="journal article" date="2023" name="Science">
        <title>Genome structures resolve the early diversification of teleost fishes.</title>
        <authorList>
            <person name="Parey E."/>
            <person name="Louis A."/>
            <person name="Montfort J."/>
            <person name="Bouchez O."/>
            <person name="Roques C."/>
            <person name="Iampietro C."/>
            <person name="Lluch J."/>
            <person name="Castinel A."/>
            <person name="Donnadieu C."/>
            <person name="Desvignes T."/>
            <person name="Floi Bucao C."/>
            <person name="Jouanno E."/>
            <person name="Wen M."/>
            <person name="Mejri S."/>
            <person name="Dirks R."/>
            <person name="Jansen H."/>
            <person name="Henkel C."/>
            <person name="Chen W.J."/>
            <person name="Zahm M."/>
            <person name="Cabau C."/>
            <person name="Klopp C."/>
            <person name="Thompson A.W."/>
            <person name="Robinson-Rechavi M."/>
            <person name="Braasch I."/>
            <person name="Lecointre G."/>
            <person name="Bobe J."/>
            <person name="Postlethwait J.H."/>
            <person name="Berthelot C."/>
            <person name="Roest Crollius H."/>
            <person name="Guiguen Y."/>
        </authorList>
    </citation>
    <scope>NUCLEOTIDE SEQUENCE</scope>
    <source>
        <strain evidence="2">WJC10195</strain>
    </source>
</reference>
<organism evidence="2 3">
    <name type="scientific">Synaphobranchus kaupii</name>
    <name type="common">Kaup's arrowtooth eel</name>
    <dbReference type="NCBI Taxonomy" id="118154"/>
    <lineage>
        <taxon>Eukaryota</taxon>
        <taxon>Metazoa</taxon>
        <taxon>Chordata</taxon>
        <taxon>Craniata</taxon>
        <taxon>Vertebrata</taxon>
        <taxon>Euteleostomi</taxon>
        <taxon>Actinopterygii</taxon>
        <taxon>Neopterygii</taxon>
        <taxon>Teleostei</taxon>
        <taxon>Anguilliformes</taxon>
        <taxon>Synaphobranchidae</taxon>
        <taxon>Synaphobranchus</taxon>
    </lineage>
</organism>
<sequence>MARPLNPAAETELSWAPNIAPHTPADSRRDRGQHVDPVPHGLAGDSLRPTTAAQRTGRQLRFLDGGRAAWRVRGPCPALGDKALPPLASLNCLQSKSFKKKNF</sequence>
<protein>
    <submittedName>
        <fullName evidence="2">Uncharacterized protein</fullName>
    </submittedName>
</protein>
<comment type="caution">
    <text evidence="2">The sequence shown here is derived from an EMBL/GenBank/DDBJ whole genome shotgun (WGS) entry which is preliminary data.</text>
</comment>
<evidence type="ECO:0000256" key="1">
    <source>
        <dbReference type="SAM" id="MobiDB-lite"/>
    </source>
</evidence>
<feature type="compositionally biased region" description="Basic and acidic residues" evidence="1">
    <location>
        <begin position="25"/>
        <end position="34"/>
    </location>
</feature>
<dbReference type="AlphaFoldDB" id="A0A9Q1ISF2"/>
<keyword evidence="3" id="KW-1185">Reference proteome</keyword>
<evidence type="ECO:0000313" key="2">
    <source>
        <dbReference type="EMBL" id="KAJ8352838.1"/>
    </source>
</evidence>
<gene>
    <name evidence="2" type="ORF">SKAU_G00243140</name>
</gene>
<evidence type="ECO:0000313" key="3">
    <source>
        <dbReference type="Proteomes" id="UP001152622"/>
    </source>
</evidence>
<dbReference type="Proteomes" id="UP001152622">
    <property type="component" value="Chromosome 8"/>
</dbReference>
<proteinExistence type="predicted"/>
<feature type="region of interest" description="Disordered" evidence="1">
    <location>
        <begin position="1"/>
        <end position="54"/>
    </location>
</feature>
<dbReference type="EMBL" id="JAINUF010000008">
    <property type="protein sequence ID" value="KAJ8352838.1"/>
    <property type="molecule type" value="Genomic_DNA"/>
</dbReference>
<accession>A0A9Q1ISF2</accession>
<name>A0A9Q1ISF2_SYNKA</name>